<name>A0AAW4KSK2_VIBCL</name>
<protein>
    <recommendedName>
        <fullName evidence="1">AMP-dependent synthetase/ligase domain-containing protein</fullName>
    </recommendedName>
</protein>
<evidence type="ECO:0000313" key="2">
    <source>
        <dbReference type="EMBL" id="MBS7675503.1"/>
    </source>
</evidence>
<dbReference type="Pfam" id="PF00501">
    <property type="entry name" value="AMP-binding"/>
    <property type="match status" value="1"/>
</dbReference>
<feature type="non-terminal residue" evidence="2">
    <location>
        <position position="86"/>
    </location>
</feature>
<feature type="domain" description="AMP-dependent synthetase/ligase" evidence="1">
    <location>
        <begin position="2"/>
        <end position="86"/>
    </location>
</feature>
<dbReference type="RefSeq" id="WP_213421384.1">
    <property type="nucleotide sequence ID" value="NZ_JAHBND010000852.1"/>
</dbReference>
<comment type="caution">
    <text evidence="2">The sequence shown here is derived from an EMBL/GenBank/DDBJ whole genome shotgun (WGS) entry which is preliminary data.</text>
</comment>
<organism evidence="2 3">
    <name type="scientific">Vibrio cholerae</name>
    <dbReference type="NCBI Taxonomy" id="666"/>
    <lineage>
        <taxon>Bacteria</taxon>
        <taxon>Pseudomonadati</taxon>
        <taxon>Pseudomonadota</taxon>
        <taxon>Gammaproteobacteria</taxon>
        <taxon>Vibrionales</taxon>
        <taxon>Vibrionaceae</taxon>
        <taxon>Vibrio</taxon>
    </lineage>
</organism>
<dbReference type="InterPro" id="IPR000873">
    <property type="entry name" value="AMP-dep_synth/lig_dom"/>
</dbReference>
<accession>A0AAW4KSK2</accession>
<dbReference type="Gene3D" id="3.40.50.12780">
    <property type="entry name" value="N-terminal domain of ligase-like"/>
    <property type="match status" value="1"/>
</dbReference>
<evidence type="ECO:0000313" key="3">
    <source>
        <dbReference type="Proteomes" id="UP001196338"/>
    </source>
</evidence>
<dbReference type="SUPFAM" id="SSF56801">
    <property type="entry name" value="Acetyl-CoA synthetase-like"/>
    <property type="match status" value="1"/>
</dbReference>
<proteinExistence type="predicted"/>
<dbReference type="InterPro" id="IPR042099">
    <property type="entry name" value="ANL_N_sf"/>
</dbReference>
<dbReference type="Proteomes" id="UP001196338">
    <property type="component" value="Unassembled WGS sequence"/>
</dbReference>
<gene>
    <name evidence="2" type="ORF">KIN13_19020</name>
</gene>
<reference evidence="2" key="1">
    <citation type="submission" date="2021-05" db="EMBL/GenBank/DDBJ databases">
        <authorList>
            <person name="Stine C."/>
        </authorList>
    </citation>
    <scope>NUCLEOTIDE SEQUENCE</scope>
    <source>
        <strain evidence="2">TDS0091212</strain>
    </source>
</reference>
<dbReference type="AlphaFoldDB" id="A0AAW4KSK2"/>
<reference evidence="2" key="2">
    <citation type="submission" date="2023-08" db="EMBL/GenBank/DDBJ databases">
        <title>Vibrio cholerae Outbreaks in Tanzania Exemplify Founder Flush: Simultaneous Increases in Population Size and Genetic Diversity.</title>
        <authorList>
            <person name="Debes A.K."/>
            <person name="Mohammed A."/>
            <person name="Maseke I."/>
            <person name="Almeida M."/>
            <person name="Li S."/>
            <person name="Matimba H."/>
            <person name="Joachim A."/>
            <person name="Mizinduko M."/>
            <person name="Nyanga S."/>
            <person name="Kelly M."/>
            <person name="Kachwamba Y."/>
            <person name="Schaffer A.M."/>
            <person name="Nyanga A.S."/>
            <person name="Mghamba J."/>
            <person name="Mosha F.S."/>
            <person name="Sack D.A."/>
            <person name="Stine O.C."/>
        </authorList>
    </citation>
    <scope>NUCLEOTIDE SEQUENCE</scope>
    <source>
        <strain evidence="2">TDS0091212</strain>
    </source>
</reference>
<evidence type="ECO:0000259" key="1">
    <source>
        <dbReference type="Pfam" id="PF00501"/>
    </source>
</evidence>
<sequence length="86" mass="9559">SMLLEANALERQPLGLKVALLSGDWIGLDLPQRLRQQAPHCRFIALGGATEAAIWSNHFEVRQPLPGWRSIPYGVPLANQAYRVVD</sequence>
<feature type="non-terminal residue" evidence="2">
    <location>
        <position position="1"/>
    </location>
</feature>
<dbReference type="EMBL" id="JAHBND010000852">
    <property type="protein sequence ID" value="MBS7675503.1"/>
    <property type="molecule type" value="Genomic_DNA"/>
</dbReference>